<dbReference type="Proteomes" id="UP001487740">
    <property type="component" value="Unassembled WGS sequence"/>
</dbReference>
<protein>
    <recommendedName>
        <fullName evidence="7">Ig-like domain-containing protein</fullName>
    </recommendedName>
</protein>
<feature type="signal peptide" evidence="6">
    <location>
        <begin position="1"/>
        <end position="24"/>
    </location>
</feature>
<dbReference type="PROSITE" id="PS50835">
    <property type="entry name" value="IG_LIKE"/>
    <property type="match status" value="3"/>
</dbReference>
<dbReference type="InterPro" id="IPR036179">
    <property type="entry name" value="Ig-like_dom_sf"/>
</dbReference>
<dbReference type="PANTHER" id="PTHR12231">
    <property type="entry name" value="CTX-RELATED TYPE I TRANSMEMBRANE PROTEIN"/>
    <property type="match status" value="1"/>
</dbReference>
<dbReference type="Pfam" id="PF07686">
    <property type="entry name" value="V-set"/>
    <property type="match status" value="1"/>
</dbReference>
<feature type="region of interest" description="Disordered" evidence="5">
    <location>
        <begin position="392"/>
        <end position="444"/>
    </location>
</feature>
<evidence type="ECO:0000313" key="9">
    <source>
        <dbReference type="Proteomes" id="UP001487740"/>
    </source>
</evidence>
<dbReference type="SMART" id="SM00408">
    <property type="entry name" value="IGc2"/>
    <property type="match status" value="3"/>
</dbReference>
<keyword evidence="4" id="KW-0393">Immunoglobulin domain</keyword>
<dbReference type="InterPro" id="IPR013106">
    <property type="entry name" value="Ig_V-set"/>
</dbReference>
<evidence type="ECO:0000256" key="6">
    <source>
        <dbReference type="SAM" id="SignalP"/>
    </source>
</evidence>
<proteinExistence type="predicted"/>
<feature type="domain" description="Ig-like" evidence="7">
    <location>
        <begin position="275"/>
        <end position="372"/>
    </location>
</feature>
<evidence type="ECO:0000256" key="2">
    <source>
        <dbReference type="ARBA" id="ARBA00022737"/>
    </source>
</evidence>
<organism evidence="8 9">
    <name type="scientific">Scylla paramamosain</name>
    <name type="common">Mud crab</name>
    <dbReference type="NCBI Taxonomy" id="85552"/>
    <lineage>
        <taxon>Eukaryota</taxon>
        <taxon>Metazoa</taxon>
        <taxon>Ecdysozoa</taxon>
        <taxon>Arthropoda</taxon>
        <taxon>Crustacea</taxon>
        <taxon>Multicrustacea</taxon>
        <taxon>Malacostraca</taxon>
        <taxon>Eumalacostraca</taxon>
        <taxon>Eucarida</taxon>
        <taxon>Decapoda</taxon>
        <taxon>Pleocyemata</taxon>
        <taxon>Brachyura</taxon>
        <taxon>Eubrachyura</taxon>
        <taxon>Portunoidea</taxon>
        <taxon>Portunidae</taxon>
        <taxon>Portuninae</taxon>
        <taxon>Scylla</taxon>
    </lineage>
</organism>
<keyword evidence="3" id="KW-1015">Disulfide bond</keyword>
<dbReference type="GO" id="GO:0043005">
    <property type="term" value="C:neuron projection"/>
    <property type="evidence" value="ECO:0007669"/>
    <property type="project" value="TreeGrafter"/>
</dbReference>
<feature type="domain" description="Ig-like" evidence="7">
    <location>
        <begin position="35"/>
        <end position="132"/>
    </location>
</feature>
<dbReference type="InterPro" id="IPR051170">
    <property type="entry name" value="Neural/epithelial_adhesion"/>
</dbReference>
<dbReference type="EMBL" id="JARAKH010000028">
    <property type="protein sequence ID" value="KAK8389266.1"/>
    <property type="molecule type" value="Genomic_DNA"/>
</dbReference>
<dbReference type="Gene3D" id="2.60.40.10">
    <property type="entry name" value="Immunoglobulins"/>
    <property type="match status" value="3"/>
</dbReference>
<dbReference type="AlphaFoldDB" id="A0AAW0TPA2"/>
<keyword evidence="9" id="KW-1185">Reference proteome</keyword>
<feature type="region of interest" description="Disordered" evidence="5">
    <location>
        <begin position="185"/>
        <end position="229"/>
    </location>
</feature>
<evidence type="ECO:0000256" key="5">
    <source>
        <dbReference type="SAM" id="MobiDB-lite"/>
    </source>
</evidence>
<dbReference type="EMBL" id="JARAKH010000028">
    <property type="protein sequence ID" value="KAK8389265.1"/>
    <property type="molecule type" value="Genomic_DNA"/>
</dbReference>
<dbReference type="InterPro" id="IPR003598">
    <property type="entry name" value="Ig_sub2"/>
</dbReference>
<evidence type="ECO:0000256" key="3">
    <source>
        <dbReference type="ARBA" id="ARBA00023157"/>
    </source>
</evidence>
<reference evidence="8 9" key="1">
    <citation type="submission" date="2023-03" db="EMBL/GenBank/DDBJ databases">
        <title>High-quality genome of Scylla paramamosain provides insights in environmental adaptation.</title>
        <authorList>
            <person name="Zhang L."/>
        </authorList>
    </citation>
    <scope>NUCLEOTIDE SEQUENCE [LARGE SCALE GENOMIC DNA]</scope>
    <source>
        <strain evidence="8">LZ_2023a</strain>
        <tissue evidence="8">Muscle</tissue>
    </source>
</reference>
<comment type="caution">
    <text evidence="8">The sequence shown here is derived from an EMBL/GenBank/DDBJ whole genome shotgun (WGS) entry which is preliminary data.</text>
</comment>
<evidence type="ECO:0000313" key="8">
    <source>
        <dbReference type="EMBL" id="KAK8389266.1"/>
    </source>
</evidence>
<sequence length="500" mass="55326">MAAYCMEVVWGVLSLMVMTSLSFGDSNEDMTGLLPRFTKDVPNITVTVGRDALLPCTVEQLRGFKVAWVQVDTQTILTIHKLVITRNPRIALLHNDHRSWHLEIKNVRESDRGWYMCQVNTDPMRSRQGYVDVVVPPDIIDKESSGDITVREGQDVTLTCHAKGHPAPNITWRREDNRDILLNTAQRGRSSGMQGNSVASKSKDEELRARDSDEDEDEDYPGKGFGSDGSAKVVKGETLVLKKVSRLQMGSYLCIASNGIPPSISKRAHLRVQFPPMAWVPQQLEGAYIGQELSIECRTEAFPKSINYWTGPGGDMIVAGPRYEPLLADTSYKVFMMLRIRSVTVEDFGTYRCVAKNSLGMTDGIIRVYEIDSPKLYHPGEVTAAGGETNAEDFEERGGHSPTPSYKQESGKYKSGQSGKGLNEVAGEQDPGKSYGREPEHRGRSTLYEYTLKDPFDHRGPSGHGSGAHTRASVLPLLLLLLLLLLMTTTAEAVCGHSHL</sequence>
<dbReference type="InterPro" id="IPR003599">
    <property type="entry name" value="Ig_sub"/>
</dbReference>
<dbReference type="InterPro" id="IPR007110">
    <property type="entry name" value="Ig-like_dom"/>
</dbReference>
<dbReference type="SUPFAM" id="SSF48726">
    <property type="entry name" value="Immunoglobulin"/>
    <property type="match status" value="3"/>
</dbReference>
<dbReference type="SMART" id="SM00409">
    <property type="entry name" value="IG"/>
    <property type="match status" value="3"/>
</dbReference>
<dbReference type="InterPro" id="IPR013783">
    <property type="entry name" value="Ig-like_fold"/>
</dbReference>
<keyword evidence="1 6" id="KW-0732">Signal</keyword>
<dbReference type="PANTHER" id="PTHR12231:SF253">
    <property type="entry name" value="DPR-INTERACTING PROTEIN ETA, ISOFORM B-RELATED"/>
    <property type="match status" value="1"/>
</dbReference>
<name>A0AAW0TPA2_SCYPA</name>
<evidence type="ECO:0000256" key="4">
    <source>
        <dbReference type="ARBA" id="ARBA00023319"/>
    </source>
</evidence>
<feature type="compositionally biased region" description="Polar residues" evidence="5">
    <location>
        <begin position="185"/>
        <end position="200"/>
    </location>
</feature>
<evidence type="ECO:0000259" key="7">
    <source>
        <dbReference type="PROSITE" id="PS50835"/>
    </source>
</evidence>
<accession>A0AAW0TPA2</accession>
<dbReference type="Pfam" id="PF13927">
    <property type="entry name" value="Ig_3"/>
    <property type="match status" value="2"/>
</dbReference>
<evidence type="ECO:0000256" key="1">
    <source>
        <dbReference type="ARBA" id="ARBA00022729"/>
    </source>
</evidence>
<gene>
    <name evidence="8" type="ORF">O3P69_020897</name>
</gene>
<feature type="chain" id="PRO_5044717030" description="Ig-like domain-containing protein" evidence="6">
    <location>
        <begin position="25"/>
        <end position="500"/>
    </location>
</feature>
<feature type="domain" description="Ig-like" evidence="7">
    <location>
        <begin position="137"/>
        <end position="265"/>
    </location>
</feature>
<feature type="compositionally biased region" description="Basic and acidic residues" evidence="5">
    <location>
        <begin position="201"/>
        <end position="211"/>
    </location>
</feature>
<keyword evidence="2" id="KW-0677">Repeat</keyword>